<sequence length="75" mass="8257">MASKKTLELNPRNPMVKELSSKAKVTQDQNRQNVLGDKDENVFLSSRMVDSPCVLVTGQFGWSANSAGQRTWSGS</sequence>
<reference evidence="3" key="2">
    <citation type="journal article" date="2019" name="IMA Fungus">
        <title>Genome sequencing and comparison of five Tilletia species to identify candidate genes for the detection of regulated species infecting wheat.</title>
        <authorList>
            <person name="Nguyen H.D.T."/>
            <person name="Sultana T."/>
            <person name="Kesanakurti P."/>
            <person name="Hambleton S."/>
        </authorList>
    </citation>
    <scope>NUCLEOTIDE SEQUENCE</scope>
    <source>
        <strain evidence="3">DAOMC 236416</strain>
    </source>
</reference>
<keyword evidence="2" id="KW-0143">Chaperone</keyword>
<name>A0A177TQC0_9BASI</name>
<keyword evidence="4" id="KW-1185">Reference proteome</keyword>
<protein>
    <submittedName>
        <fullName evidence="3">Uncharacterized protein</fullName>
    </submittedName>
</protein>
<dbReference type="InterPro" id="IPR001404">
    <property type="entry name" value="Hsp90_fam"/>
</dbReference>
<dbReference type="InterPro" id="IPR037196">
    <property type="entry name" value="HSP90_C"/>
</dbReference>
<gene>
    <name evidence="3" type="ORF">A4X13_0g4696</name>
</gene>
<comment type="caution">
    <text evidence="3">The sequence shown here is derived from an EMBL/GenBank/DDBJ whole genome shotgun (WGS) entry which is preliminary data.</text>
</comment>
<evidence type="ECO:0000256" key="1">
    <source>
        <dbReference type="ARBA" id="ARBA00008239"/>
    </source>
</evidence>
<dbReference type="Gene3D" id="1.20.120.790">
    <property type="entry name" value="Heat shock protein 90, C-terminal domain"/>
    <property type="match status" value="2"/>
</dbReference>
<organism evidence="3 4">
    <name type="scientific">Tilletia indica</name>
    <dbReference type="NCBI Taxonomy" id="43049"/>
    <lineage>
        <taxon>Eukaryota</taxon>
        <taxon>Fungi</taxon>
        <taxon>Dikarya</taxon>
        <taxon>Basidiomycota</taxon>
        <taxon>Ustilaginomycotina</taxon>
        <taxon>Exobasidiomycetes</taxon>
        <taxon>Tilletiales</taxon>
        <taxon>Tilletiaceae</taxon>
        <taxon>Tilletia</taxon>
    </lineage>
</organism>
<dbReference type="AlphaFoldDB" id="A0A177TQC0"/>
<dbReference type="EMBL" id="LWDF02000321">
    <property type="protein sequence ID" value="KAE8250480.1"/>
    <property type="molecule type" value="Genomic_DNA"/>
</dbReference>
<evidence type="ECO:0000313" key="4">
    <source>
        <dbReference type="Proteomes" id="UP000077521"/>
    </source>
</evidence>
<evidence type="ECO:0000256" key="2">
    <source>
        <dbReference type="ARBA" id="ARBA00023186"/>
    </source>
</evidence>
<dbReference type="GO" id="GO:0051082">
    <property type="term" value="F:unfolded protein binding"/>
    <property type="evidence" value="ECO:0007669"/>
    <property type="project" value="InterPro"/>
</dbReference>
<accession>A0A177TQC0</accession>
<dbReference type="PANTHER" id="PTHR11528">
    <property type="entry name" value="HEAT SHOCK PROTEIN 90 FAMILY MEMBER"/>
    <property type="match status" value="1"/>
</dbReference>
<dbReference type="Proteomes" id="UP000077521">
    <property type="component" value="Unassembled WGS sequence"/>
</dbReference>
<dbReference type="GO" id="GO:0005524">
    <property type="term" value="F:ATP binding"/>
    <property type="evidence" value="ECO:0007669"/>
    <property type="project" value="InterPro"/>
</dbReference>
<dbReference type="SUPFAM" id="SSF110942">
    <property type="entry name" value="HSP90 C-terminal domain"/>
    <property type="match status" value="1"/>
</dbReference>
<reference evidence="3" key="1">
    <citation type="submission" date="2016-04" db="EMBL/GenBank/DDBJ databases">
        <authorList>
            <person name="Nguyen H.D."/>
            <person name="Samba Siva P."/>
            <person name="Cullis J."/>
            <person name="Levesque C.A."/>
            <person name="Hambleton S."/>
        </authorList>
    </citation>
    <scope>NUCLEOTIDE SEQUENCE</scope>
    <source>
        <strain evidence="3">DAOMC 236416</strain>
    </source>
</reference>
<dbReference type="GO" id="GO:0140662">
    <property type="term" value="F:ATP-dependent protein folding chaperone"/>
    <property type="evidence" value="ECO:0007669"/>
    <property type="project" value="InterPro"/>
</dbReference>
<dbReference type="Pfam" id="PF00183">
    <property type="entry name" value="HSP90"/>
    <property type="match status" value="1"/>
</dbReference>
<proteinExistence type="inferred from homology"/>
<evidence type="ECO:0000313" key="3">
    <source>
        <dbReference type="EMBL" id="KAE8250480.1"/>
    </source>
</evidence>
<dbReference type="GO" id="GO:0016887">
    <property type="term" value="F:ATP hydrolysis activity"/>
    <property type="evidence" value="ECO:0007669"/>
    <property type="project" value="InterPro"/>
</dbReference>
<comment type="similarity">
    <text evidence="1">Belongs to the heat shock protein 90 family.</text>
</comment>